<accession>A0A673BNY6</accession>
<dbReference type="AlphaFoldDB" id="A0A673BNY6"/>
<dbReference type="Proteomes" id="UP000472271">
    <property type="component" value="Chromosome 10"/>
</dbReference>
<dbReference type="InParanoid" id="A0A673BNY6"/>
<protein>
    <recommendedName>
        <fullName evidence="3">Synaptonemal complex central element protein 3</fullName>
    </recommendedName>
</protein>
<evidence type="ECO:0000313" key="1">
    <source>
        <dbReference type="Ensembl" id="ENSSORP00005043475.1"/>
    </source>
</evidence>
<dbReference type="GO" id="GO:0007131">
    <property type="term" value="P:reciprocal meiotic recombination"/>
    <property type="evidence" value="ECO:0007669"/>
    <property type="project" value="InterPro"/>
</dbReference>
<dbReference type="InterPro" id="IPR028145">
    <property type="entry name" value="Synaptonemal_3"/>
</dbReference>
<reference evidence="1" key="3">
    <citation type="submission" date="2025-09" db="UniProtKB">
        <authorList>
            <consortium name="Ensembl"/>
        </authorList>
    </citation>
    <scope>IDENTIFICATION</scope>
</reference>
<dbReference type="GO" id="GO:0007283">
    <property type="term" value="P:spermatogenesis"/>
    <property type="evidence" value="ECO:0007669"/>
    <property type="project" value="InterPro"/>
</dbReference>
<reference evidence="1" key="2">
    <citation type="submission" date="2025-08" db="UniProtKB">
        <authorList>
            <consortium name="Ensembl"/>
        </authorList>
    </citation>
    <scope>IDENTIFICATION</scope>
</reference>
<reference evidence="1" key="1">
    <citation type="submission" date="2019-06" db="EMBL/GenBank/DDBJ databases">
        <authorList>
            <consortium name="Wellcome Sanger Institute Data Sharing"/>
        </authorList>
    </citation>
    <scope>NUCLEOTIDE SEQUENCE [LARGE SCALE GENOMIC DNA]</scope>
</reference>
<dbReference type="GO" id="GO:0007130">
    <property type="term" value="P:synaptonemal complex assembly"/>
    <property type="evidence" value="ECO:0007669"/>
    <property type="project" value="InterPro"/>
</dbReference>
<proteinExistence type="predicted"/>
<keyword evidence="2" id="KW-1185">Reference proteome</keyword>
<organism evidence="1 2">
    <name type="scientific">Sphaeramia orbicularis</name>
    <name type="common">orbiculate cardinalfish</name>
    <dbReference type="NCBI Taxonomy" id="375764"/>
    <lineage>
        <taxon>Eukaryota</taxon>
        <taxon>Metazoa</taxon>
        <taxon>Chordata</taxon>
        <taxon>Craniata</taxon>
        <taxon>Vertebrata</taxon>
        <taxon>Euteleostomi</taxon>
        <taxon>Actinopterygii</taxon>
        <taxon>Neopterygii</taxon>
        <taxon>Teleostei</taxon>
        <taxon>Neoteleostei</taxon>
        <taxon>Acanthomorphata</taxon>
        <taxon>Gobiaria</taxon>
        <taxon>Kurtiformes</taxon>
        <taxon>Apogonoidei</taxon>
        <taxon>Apogonidae</taxon>
        <taxon>Apogoninae</taxon>
        <taxon>Sphaeramia</taxon>
    </lineage>
</organism>
<name>A0A673BNY6_9TELE</name>
<dbReference type="PANTHER" id="PTHR36686:SF1">
    <property type="entry name" value="SYNAPTONEMAL COMPLEX CENTRAL ELEMENT PROTEIN 3"/>
    <property type="match status" value="1"/>
</dbReference>
<dbReference type="Ensembl" id="ENSSORT00005044571.1">
    <property type="protein sequence ID" value="ENSSORP00005043475.1"/>
    <property type="gene ID" value="ENSSORG00005020077.1"/>
</dbReference>
<dbReference type="FunCoup" id="A0A673BNY6">
    <property type="interactions" value="620"/>
</dbReference>
<evidence type="ECO:0000313" key="2">
    <source>
        <dbReference type="Proteomes" id="UP000472271"/>
    </source>
</evidence>
<dbReference type="Pfam" id="PF15191">
    <property type="entry name" value="Synaptonemal_3"/>
    <property type="match status" value="1"/>
</dbReference>
<sequence>MANSSAPPELEKQNGTQDMLELTNDLERMIEDVENLSVQLTWMTYDVVRLRISPELVESMQKLKDACDRCKVLCTKLRLGTKAVLNIDFLLK</sequence>
<dbReference type="PANTHER" id="PTHR36686">
    <property type="entry name" value="SYNAPTONEMAL COMPLEX CENTRAL ELEMENT PROTEIN 3"/>
    <property type="match status" value="1"/>
</dbReference>
<evidence type="ECO:0008006" key="3">
    <source>
        <dbReference type="Google" id="ProtNLM"/>
    </source>
</evidence>